<gene>
    <name evidence="4" type="ORF">ZIOFF_033229</name>
</gene>
<proteinExistence type="inferred from homology"/>
<protein>
    <recommendedName>
        <fullName evidence="6">30S ribosomal protein S17, chloroplastic</fullName>
    </recommendedName>
</protein>
<dbReference type="PANTHER" id="PTHR10744">
    <property type="entry name" value="40S RIBOSOMAL PROTEIN S11 FAMILY MEMBER"/>
    <property type="match status" value="1"/>
</dbReference>
<dbReference type="GO" id="GO:0003735">
    <property type="term" value="F:structural constituent of ribosome"/>
    <property type="evidence" value="ECO:0007669"/>
    <property type="project" value="InterPro"/>
</dbReference>
<name>A0A8J5LC40_ZINOF</name>
<accession>A0A8J5LC40</accession>
<dbReference type="PANTHER" id="PTHR10744:SF1">
    <property type="entry name" value="SMALL RIBOSOMAL SUBUNIT PROTEIN US17M"/>
    <property type="match status" value="1"/>
</dbReference>
<reference evidence="4 5" key="1">
    <citation type="submission" date="2020-08" db="EMBL/GenBank/DDBJ databases">
        <title>Plant Genome Project.</title>
        <authorList>
            <person name="Zhang R.-G."/>
        </authorList>
    </citation>
    <scope>NUCLEOTIDE SEQUENCE [LARGE SCALE GENOMIC DNA]</scope>
    <source>
        <tissue evidence="4">Rhizome</tissue>
    </source>
</reference>
<keyword evidence="5" id="KW-1185">Reference proteome</keyword>
<keyword evidence="2" id="KW-0689">Ribosomal protein</keyword>
<dbReference type="CDD" id="cd00364">
    <property type="entry name" value="Ribosomal_uS17"/>
    <property type="match status" value="1"/>
</dbReference>
<organism evidence="4 5">
    <name type="scientific">Zingiber officinale</name>
    <name type="common">Ginger</name>
    <name type="synonym">Amomum zingiber</name>
    <dbReference type="NCBI Taxonomy" id="94328"/>
    <lineage>
        <taxon>Eukaryota</taxon>
        <taxon>Viridiplantae</taxon>
        <taxon>Streptophyta</taxon>
        <taxon>Embryophyta</taxon>
        <taxon>Tracheophyta</taxon>
        <taxon>Spermatophyta</taxon>
        <taxon>Magnoliopsida</taxon>
        <taxon>Liliopsida</taxon>
        <taxon>Zingiberales</taxon>
        <taxon>Zingiberaceae</taxon>
        <taxon>Zingiber</taxon>
    </lineage>
</organism>
<evidence type="ECO:0000256" key="2">
    <source>
        <dbReference type="ARBA" id="ARBA00022980"/>
    </source>
</evidence>
<evidence type="ECO:0000256" key="3">
    <source>
        <dbReference type="ARBA" id="ARBA00023274"/>
    </source>
</evidence>
<comment type="caution">
    <text evidence="4">The sequence shown here is derived from an EMBL/GenBank/DDBJ whole genome shotgun (WGS) entry which is preliminary data.</text>
</comment>
<dbReference type="Pfam" id="PF00366">
    <property type="entry name" value="Ribosomal_S17"/>
    <property type="match status" value="1"/>
</dbReference>
<dbReference type="GO" id="GO:0006412">
    <property type="term" value="P:translation"/>
    <property type="evidence" value="ECO:0007669"/>
    <property type="project" value="InterPro"/>
</dbReference>
<sequence length="229" mass="25838">MKQVVGIVVSNKMQKSVVVAVDRLFHHKLYNRYVKRTSKFMAHDEKNDCSIGDRGILEAELSIPEKHDEDGCYTQRVVVMGEWLAVVVHSDLVGDLPLVRLDPSRAKESTGLWPRYCGRQESMFDHLLLQIQLHPRVCLLHELPEAGRMNMPPKPFTDGQAVHRDKLMLLLGSSLIGLTPGILANETIGCLHKGQGMDPGGTNKLVEVLVVEHRYRPHLVQNSWLQPVM</sequence>
<comment type="similarity">
    <text evidence="1">Belongs to the universal ribosomal protein uS17 family.</text>
</comment>
<evidence type="ECO:0000313" key="4">
    <source>
        <dbReference type="EMBL" id="KAG6507876.1"/>
    </source>
</evidence>
<dbReference type="GO" id="GO:1990904">
    <property type="term" value="C:ribonucleoprotein complex"/>
    <property type="evidence" value="ECO:0007669"/>
    <property type="project" value="UniProtKB-KW"/>
</dbReference>
<keyword evidence="3" id="KW-0687">Ribonucleoprotein</keyword>
<dbReference type="Proteomes" id="UP000734854">
    <property type="component" value="Unassembled WGS sequence"/>
</dbReference>
<dbReference type="SUPFAM" id="SSF50249">
    <property type="entry name" value="Nucleic acid-binding proteins"/>
    <property type="match status" value="1"/>
</dbReference>
<dbReference type="EMBL" id="JACMSC010000009">
    <property type="protein sequence ID" value="KAG6507876.1"/>
    <property type="molecule type" value="Genomic_DNA"/>
</dbReference>
<evidence type="ECO:0008006" key="6">
    <source>
        <dbReference type="Google" id="ProtNLM"/>
    </source>
</evidence>
<dbReference type="Gene3D" id="2.40.50.140">
    <property type="entry name" value="Nucleic acid-binding proteins"/>
    <property type="match status" value="1"/>
</dbReference>
<dbReference type="AlphaFoldDB" id="A0A8J5LC40"/>
<evidence type="ECO:0000313" key="5">
    <source>
        <dbReference type="Proteomes" id="UP000734854"/>
    </source>
</evidence>
<dbReference type="InterPro" id="IPR012340">
    <property type="entry name" value="NA-bd_OB-fold"/>
</dbReference>
<dbReference type="InterPro" id="IPR000266">
    <property type="entry name" value="Ribosomal_uS17"/>
</dbReference>
<dbReference type="GO" id="GO:0005840">
    <property type="term" value="C:ribosome"/>
    <property type="evidence" value="ECO:0007669"/>
    <property type="project" value="UniProtKB-KW"/>
</dbReference>
<evidence type="ECO:0000256" key="1">
    <source>
        <dbReference type="ARBA" id="ARBA00010254"/>
    </source>
</evidence>